<evidence type="ECO:0000313" key="2">
    <source>
        <dbReference type="Proteomes" id="UP000526003"/>
    </source>
</evidence>
<comment type="caution">
    <text evidence="1">The sequence shown here is derived from an EMBL/GenBank/DDBJ whole genome shotgun (WGS) entry which is preliminary data.</text>
</comment>
<protein>
    <submittedName>
        <fullName evidence="1">PAAR domain-containing protein</fullName>
    </submittedName>
</protein>
<dbReference type="Gene3D" id="2.60.200.60">
    <property type="match status" value="1"/>
</dbReference>
<sequence>MKGIIRTGDKTTGGGRVLSGSSAMQFAGLAVARQGDPVECPVPGHGRTIIAEGHGTFRENGVPLAFDGHRCACGCVLITSLPAASAN</sequence>
<dbReference type="InterPro" id="IPR008727">
    <property type="entry name" value="PAAR_motif"/>
</dbReference>
<accession>A0A7X1GB86</accession>
<dbReference type="AlphaFoldDB" id="A0A7X1GB86"/>
<evidence type="ECO:0000313" key="1">
    <source>
        <dbReference type="EMBL" id="MBC2688820.1"/>
    </source>
</evidence>
<dbReference type="Pfam" id="PF05488">
    <property type="entry name" value="PAAR_motif"/>
    <property type="match status" value="1"/>
</dbReference>
<gene>
    <name evidence="1" type="ORF">H7995_03295</name>
</gene>
<reference evidence="1 2" key="1">
    <citation type="submission" date="2020-08" db="EMBL/GenBank/DDBJ databases">
        <title>Pseudomonas sp. nov.</title>
        <authorList>
            <person name="Gieschler S."/>
            <person name="Fiedler G."/>
            <person name="Brinks E."/>
            <person name="Boehnlein C."/>
            <person name="Franz C.M.A.P."/>
            <person name="Kabisch J."/>
        </authorList>
    </citation>
    <scope>NUCLEOTIDE SEQUENCE [LARGE SCALE GENOMIC DNA]</scope>
    <source>
        <strain evidence="1 2">MBT-1</strain>
    </source>
</reference>
<name>A0A7X1GB86_9PSED</name>
<dbReference type="EMBL" id="JACMYG010000002">
    <property type="protein sequence ID" value="MBC2688820.1"/>
    <property type="molecule type" value="Genomic_DNA"/>
</dbReference>
<dbReference type="RefSeq" id="WP_166590956.1">
    <property type="nucleotide sequence ID" value="NZ_CP090311.1"/>
</dbReference>
<dbReference type="CDD" id="cd14744">
    <property type="entry name" value="PAAR_CT_2"/>
    <property type="match status" value="1"/>
</dbReference>
<organism evidence="1 2">
    <name type="scientific">Pseudomonas kielensis</name>
    <dbReference type="NCBI Taxonomy" id="2762577"/>
    <lineage>
        <taxon>Bacteria</taxon>
        <taxon>Pseudomonadati</taxon>
        <taxon>Pseudomonadota</taxon>
        <taxon>Gammaproteobacteria</taxon>
        <taxon>Pseudomonadales</taxon>
        <taxon>Pseudomonadaceae</taxon>
        <taxon>Pseudomonas</taxon>
    </lineage>
</organism>
<keyword evidence="2" id="KW-1185">Reference proteome</keyword>
<dbReference type="Proteomes" id="UP000526003">
    <property type="component" value="Unassembled WGS sequence"/>
</dbReference>
<proteinExistence type="predicted"/>